<evidence type="ECO:0000256" key="2">
    <source>
        <dbReference type="ARBA" id="ARBA00007608"/>
    </source>
</evidence>
<evidence type="ECO:0000256" key="1">
    <source>
        <dbReference type="ARBA" id="ARBA00001946"/>
    </source>
</evidence>
<sequence length="149" mass="16884">MFKPNTTVSCIVVCQNHFLLVEEIDSGKTVFNQPAGHLEANETLLAAAQRELYEETGLSLMPQALLGIYQSYVPVKNIQYLRFCYIIELEDETLPPTSPKDDDIIAAHWMTYPQIVEKKGSLRSDMVKICIDDYLAGKRIPLESVQSYL</sequence>
<feature type="domain" description="Nudix hydrolase" evidence="7">
    <location>
        <begin position="3"/>
        <end position="135"/>
    </location>
</feature>
<dbReference type="PANTHER" id="PTHR43736">
    <property type="entry name" value="ADP-RIBOSE PYROPHOSPHATASE"/>
    <property type="match status" value="1"/>
</dbReference>
<proteinExistence type="inferred from homology"/>
<dbReference type="InterPro" id="IPR000086">
    <property type="entry name" value="NUDIX_hydrolase_dom"/>
</dbReference>
<gene>
    <name evidence="6" type="primary">nudJ</name>
    <name evidence="8" type="ORF">ABS311_04225</name>
</gene>
<dbReference type="EMBL" id="JBELOE010000080">
    <property type="protein sequence ID" value="MER2491083.1"/>
    <property type="molecule type" value="Genomic_DNA"/>
</dbReference>
<evidence type="ECO:0000313" key="9">
    <source>
        <dbReference type="Proteomes" id="UP001467690"/>
    </source>
</evidence>
<comment type="similarity">
    <text evidence="2 6">Belongs to the Nudix hydrolase family. NudJ subfamily.</text>
</comment>
<dbReference type="PROSITE" id="PS00893">
    <property type="entry name" value="NUDIX_BOX"/>
    <property type="match status" value="1"/>
</dbReference>
<name>A0ABV1RDT6_9ALTE</name>
<evidence type="ECO:0000313" key="8">
    <source>
        <dbReference type="EMBL" id="MER2491083.1"/>
    </source>
</evidence>
<dbReference type="CDD" id="cd03675">
    <property type="entry name" value="NUDIX_Hydrolase"/>
    <property type="match status" value="1"/>
</dbReference>
<dbReference type="PANTHER" id="PTHR43736:SF1">
    <property type="entry name" value="DIHYDRONEOPTERIN TRIPHOSPHATE DIPHOSPHATASE"/>
    <property type="match status" value="1"/>
</dbReference>
<comment type="subunit">
    <text evidence="3 6">Monomer.</text>
</comment>
<keyword evidence="9" id="KW-1185">Reference proteome</keyword>
<dbReference type="InterPro" id="IPR033713">
    <property type="entry name" value="NudJ"/>
</dbReference>
<evidence type="ECO:0000259" key="7">
    <source>
        <dbReference type="PROSITE" id="PS51462"/>
    </source>
</evidence>
<reference evidence="8 9" key="1">
    <citation type="submission" date="2024-06" db="EMBL/GenBank/DDBJ databases">
        <authorList>
            <person name="Chen R.Y."/>
        </authorList>
    </citation>
    <scope>NUCLEOTIDE SEQUENCE [LARGE SCALE GENOMIC DNA]</scope>
    <source>
        <strain evidence="8 9">D2</strain>
    </source>
</reference>
<dbReference type="Pfam" id="PF00293">
    <property type="entry name" value="NUDIX"/>
    <property type="match status" value="1"/>
</dbReference>
<protein>
    <recommendedName>
        <fullName evidence="4 6">Phosphatase NudJ</fullName>
        <ecNumber evidence="6">3.6.1.-</ecNumber>
    </recommendedName>
</protein>
<dbReference type="GO" id="GO:0016787">
    <property type="term" value="F:hydrolase activity"/>
    <property type="evidence" value="ECO:0007669"/>
    <property type="project" value="UniProtKB-KW"/>
</dbReference>
<comment type="caution">
    <text evidence="8">The sequence shown here is derived from an EMBL/GenBank/DDBJ whole genome shotgun (WGS) entry which is preliminary data.</text>
</comment>
<organism evidence="8 9">
    <name type="scientific">Catenovulum sediminis</name>
    <dbReference type="NCBI Taxonomy" id="1740262"/>
    <lineage>
        <taxon>Bacteria</taxon>
        <taxon>Pseudomonadati</taxon>
        <taxon>Pseudomonadota</taxon>
        <taxon>Gammaproteobacteria</taxon>
        <taxon>Alteromonadales</taxon>
        <taxon>Alteromonadaceae</taxon>
        <taxon>Catenovulum</taxon>
    </lineage>
</organism>
<evidence type="ECO:0000256" key="3">
    <source>
        <dbReference type="ARBA" id="ARBA00011245"/>
    </source>
</evidence>
<accession>A0ABV1RDT6</accession>
<dbReference type="SUPFAM" id="SSF55811">
    <property type="entry name" value="Nudix"/>
    <property type="match status" value="1"/>
</dbReference>
<dbReference type="Gene3D" id="3.90.79.10">
    <property type="entry name" value="Nucleoside Triphosphate Pyrophosphohydrolase"/>
    <property type="match status" value="1"/>
</dbReference>
<dbReference type="InterPro" id="IPR020084">
    <property type="entry name" value="NUDIX_hydrolase_CS"/>
</dbReference>
<dbReference type="PROSITE" id="PS51462">
    <property type="entry name" value="NUDIX"/>
    <property type="match status" value="1"/>
</dbReference>
<dbReference type="Proteomes" id="UP001467690">
    <property type="component" value="Unassembled WGS sequence"/>
</dbReference>
<keyword evidence="5 6" id="KW-0378">Hydrolase</keyword>
<evidence type="ECO:0000256" key="6">
    <source>
        <dbReference type="RuleBase" id="RU364043"/>
    </source>
</evidence>
<dbReference type="InterPro" id="IPR015797">
    <property type="entry name" value="NUDIX_hydrolase-like_dom_sf"/>
</dbReference>
<evidence type="ECO:0000256" key="5">
    <source>
        <dbReference type="ARBA" id="ARBA00022801"/>
    </source>
</evidence>
<evidence type="ECO:0000256" key="4">
    <source>
        <dbReference type="ARBA" id="ARBA00015552"/>
    </source>
</evidence>
<dbReference type="RefSeq" id="WP_350400806.1">
    <property type="nucleotide sequence ID" value="NZ_JBELOE010000080.1"/>
</dbReference>
<dbReference type="EC" id="3.6.1.-" evidence="6"/>
<comment type="cofactor">
    <cofactor evidence="1 6">
        <name>Mg(2+)</name>
        <dbReference type="ChEBI" id="CHEBI:18420"/>
    </cofactor>
</comment>
<keyword evidence="6" id="KW-0460">Magnesium</keyword>